<reference evidence="7 8" key="1">
    <citation type="submission" date="2015-08" db="EMBL/GenBank/DDBJ databases">
        <authorList>
            <person name="Babu N.S."/>
            <person name="Beckwith C.J."/>
            <person name="Beseler K.G."/>
            <person name="Brison A."/>
            <person name="Carone J.V."/>
            <person name="Caskin T.P."/>
            <person name="Diamond M."/>
            <person name="Durham M.E."/>
            <person name="Foxe J.M."/>
            <person name="Go M."/>
            <person name="Henderson B.A."/>
            <person name="Jones I.B."/>
            <person name="McGettigan J.A."/>
            <person name="Micheletti S.J."/>
            <person name="Nasrallah M.E."/>
            <person name="Ortiz D."/>
            <person name="Piller C.R."/>
            <person name="Privatt S.R."/>
            <person name="Schneider S.L."/>
            <person name="Sharp S."/>
            <person name="Smith T.C."/>
            <person name="Stanton J.D."/>
            <person name="Ullery H.E."/>
            <person name="Wilson R.J."/>
            <person name="Serrano M.G."/>
            <person name="Buck G."/>
            <person name="Lee V."/>
            <person name="Wang Y."/>
            <person name="Carvalho R."/>
            <person name="Voegtly L."/>
            <person name="Shi R."/>
            <person name="Duckworth R."/>
            <person name="Johnson A."/>
            <person name="Loviza R."/>
            <person name="Walstead R."/>
            <person name="Shah Z."/>
            <person name="Kiflezghi M."/>
            <person name="Wade K."/>
            <person name="Ball S.L."/>
            <person name="Bradley K.W."/>
            <person name="Asai D.J."/>
            <person name="Bowman C.A."/>
            <person name="Russell D.A."/>
            <person name="Pope W.H."/>
            <person name="Jacobs-Sera D."/>
            <person name="Hendrix R.W."/>
            <person name="Hatfull G.F."/>
        </authorList>
    </citation>
    <scope>NUCLEOTIDE SEQUENCE [LARGE SCALE GENOMIC DNA]</scope>
    <source>
        <strain evidence="7 8">DSM 27648</strain>
    </source>
</reference>
<dbReference type="GO" id="GO:0005886">
    <property type="term" value="C:plasma membrane"/>
    <property type="evidence" value="ECO:0007669"/>
    <property type="project" value="UniProtKB-SubCell"/>
</dbReference>
<feature type="transmembrane region" description="Helical" evidence="5">
    <location>
        <begin position="299"/>
        <end position="320"/>
    </location>
</feature>
<comment type="subunit">
    <text evidence="5">NDH-1 is composed of 14 different subunits. Subunits NuoA, H, J, K, L, M, N constitute the membrane sector of the complex.</text>
</comment>
<evidence type="ECO:0000256" key="4">
    <source>
        <dbReference type="ARBA" id="ARBA00023136"/>
    </source>
</evidence>
<dbReference type="Pfam" id="PF00146">
    <property type="entry name" value="NADHdh"/>
    <property type="match status" value="1"/>
</dbReference>
<dbReference type="EMBL" id="CP012333">
    <property type="protein sequence ID" value="AKV02505.1"/>
    <property type="molecule type" value="Genomic_DNA"/>
</dbReference>
<organism evidence="7 8">
    <name type="scientific">Labilithrix luteola</name>
    <dbReference type="NCBI Taxonomy" id="1391654"/>
    <lineage>
        <taxon>Bacteria</taxon>
        <taxon>Pseudomonadati</taxon>
        <taxon>Myxococcota</taxon>
        <taxon>Polyangia</taxon>
        <taxon>Polyangiales</taxon>
        <taxon>Labilitrichaceae</taxon>
        <taxon>Labilithrix</taxon>
    </lineage>
</organism>
<dbReference type="Proteomes" id="UP000064967">
    <property type="component" value="Chromosome"/>
</dbReference>
<keyword evidence="5" id="KW-0874">Quinone</keyword>
<keyword evidence="5" id="KW-1003">Cell membrane</keyword>
<dbReference type="PROSITE" id="PS00668">
    <property type="entry name" value="COMPLEX1_ND1_2"/>
    <property type="match status" value="1"/>
</dbReference>
<dbReference type="GO" id="GO:0016655">
    <property type="term" value="F:oxidoreductase activity, acting on NAD(P)H, quinone or similar compound as acceptor"/>
    <property type="evidence" value="ECO:0007669"/>
    <property type="project" value="UniProtKB-UniRule"/>
</dbReference>
<feature type="transmembrane region" description="Helical" evidence="5">
    <location>
        <begin position="85"/>
        <end position="107"/>
    </location>
</feature>
<comment type="similarity">
    <text evidence="5 6">Belongs to the complex I subunit 1 family.</text>
</comment>
<keyword evidence="4 5" id="KW-0472">Membrane</keyword>
<feature type="transmembrane region" description="Helical" evidence="5">
    <location>
        <begin position="242"/>
        <end position="262"/>
    </location>
</feature>
<feature type="transmembrane region" description="Helical" evidence="5">
    <location>
        <begin position="426"/>
        <end position="444"/>
    </location>
</feature>
<comment type="function">
    <text evidence="5">NDH-1 shuttles electrons from NADH, via FMN and iron-sulfur (Fe-S) centers, to quinones in the respiratory chain. The immediate electron acceptor for the enzyme in this species is believed to be ubiquinone. Couples the redox reaction to proton translocation (for every two electrons transferred, four hydrogen ions are translocated across the cytoplasmic membrane), and thus conserves the redox energy in a proton gradient. This subunit may bind ubiquinone.</text>
</comment>
<evidence type="ECO:0000313" key="8">
    <source>
        <dbReference type="Proteomes" id="UP000064967"/>
    </source>
</evidence>
<dbReference type="KEGG" id="llu:AKJ09_09168"/>
<comment type="catalytic activity">
    <reaction evidence="5">
        <text>a quinone + NADH + 5 H(+)(in) = a quinol + NAD(+) + 4 H(+)(out)</text>
        <dbReference type="Rhea" id="RHEA:57888"/>
        <dbReference type="ChEBI" id="CHEBI:15378"/>
        <dbReference type="ChEBI" id="CHEBI:24646"/>
        <dbReference type="ChEBI" id="CHEBI:57540"/>
        <dbReference type="ChEBI" id="CHEBI:57945"/>
        <dbReference type="ChEBI" id="CHEBI:132124"/>
    </reaction>
</comment>
<comment type="subcellular location">
    <subcellularLocation>
        <location evidence="5 6">Cell membrane</location>
        <topology evidence="5 6">Multi-pass membrane protein</topology>
    </subcellularLocation>
    <subcellularLocation>
        <location evidence="1">Membrane</location>
        <topology evidence="1">Multi-pass membrane protein</topology>
    </subcellularLocation>
</comment>
<accession>A0A0K1QAQ6</accession>
<gene>
    <name evidence="5" type="primary">nuoH</name>
    <name evidence="7" type="ORF">AKJ09_09168</name>
</gene>
<evidence type="ECO:0000256" key="6">
    <source>
        <dbReference type="RuleBase" id="RU000471"/>
    </source>
</evidence>
<dbReference type="OrthoDB" id="9803734at2"/>
<evidence type="ECO:0000256" key="5">
    <source>
        <dbReference type="HAMAP-Rule" id="MF_01350"/>
    </source>
</evidence>
<keyword evidence="5 6" id="KW-0520">NAD</keyword>
<evidence type="ECO:0000256" key="2">
    <source>
        <dbReference type="ARBA" id="ARBA00022692"/>
    </source>
</evidence>
<keyword evidence="8" id="KW-1185">Reference proteome</keyword>
<dbReference type="GO" id="GO:0048038">
    <property type="term" value="F:quinone binding"/>
    <property type="evidence" value="ECO:0007669"/>
    <property type="project" value="UniProtKB-KW"/>
</dbReference>
<dbReference type="HAMAP" id="MF_01350">
    <property type="entry name" value="NDH1_NuoH"/>
    <property type="match status" value="1"/>
</dbReference>
<dbReference type="InterPro" id="IPR018086">
    <property type="entry name" value="NADH_UbQ_OxRdtase_su1_CS"/>
</dbReference>
<evidence type="ECO:0000313" key="7">
    <source>
        <dbReference type="EMBL" id="AKV02505.1"/>
    </source>
</evidence>
<protein>
    <recommendedName>
        <fullName evidence="5">NADH-quinone oxidoreductase subunit H</fullName>
        <ecNumber evidence="5">7.1.1.-</ecNumber>
    </recommendedName>
    <alternativeName>
        <fullName evidence="5">NADH dehydrogenase I subunit H</fullName>
    </alternativeName>
    <alternativeName>
        <fullName evidence="5">NDH-1 subunit H</fullName>
    </alternativeName>
</protein>
<dbReference type="PATRIC" id="fig|1391654.3.peg.9292"/>
<feature type="transmembrane region" description="Helical" evidence="5">
    <location>
        <begin position="212"/>
        <end position="230"/>
    </location>
</feature>
<feature type="transmembrane region" description="Helical" evidence="5">
    <location>
        <begin position="385"/>
        <end position="406"/>
    </location>
</feature>
<keyword evidence="5" id="KW-1278">Translocase</keyword>
<evidence type="ECO:0000256" key="1">
    <source>
        <dbReference type="ARBA" id="ARBA00004141"/>
    </source>
</evidence>
<dbReference type="PANTHER" id="PTHR11432">
    <property type="entry name" value="NADH DEHYDROGENASE SUBUNIT 1"/>
    <property type="match status" value="1"/>
</dbReference>
<sequence>MTLSDLIWTFVKILVMVGFLVNIGGLLTWYDRRGGAMMQDRIGPNRAALTIGKFQLRIGGLLHTAADGVKFFTKEDFMPPNADKLLFSLAPMLAMLPVIALVAVIPFGDAISTDLLWKHGCFKEGAQAMLPVNGVCQAGYTMQTFFPHAQRLGISANSHPIDLMVAPLNVGLLYVFAMAGQGIVAATIAGWSSDNKFSLMGALRAASQMVSYEVTMGLTVIGALMLYGTIRLDEMVRWQGENAWGIFVQPLAFFLFFAAAVAESKRVPFDLPEAESELVSGYFTEYSGMKFGMFYMSEYMEVATSSMLLVTLFLGGWQLPFLHRDGLTIAFGDTVLFHTFMPHIWVIIIGVLAFFGKTIVLCWIQAFIRWSLPRFRYDQLMKLGWTVLLPASLANIFATGVLYLLLANGSDTTASVLKVVADCTQAFTAISITGLVIWGIVGFVRTPQRTTEIVGSSAKFAAAAGGAKEAPIRA</sequence>
<name>A0A0K1QAQ6_9BACT</name>
<feature type="transmembrane region" description="Helical" evidence="5">
    <location>
        <begin position="340"/>
        <end position="364"/>
    </location>
</feature>
<dbReference type="PANTHER" id="PTHR11432:SF3">
    <property type="entry name" value="NADH-UBIQUINONE OXIDOREDUCTASE CHAIN 1"/>
    <property type="match status" value="1"/>
</dbReference>
<feature type="transmembrane region" description="Helical" evidence="5">
    <location>
        <begin position="6"/>
        <end position="30"/>
    </location>
</feature>
<dbReference type="GO" id="GO:0009060">
    <property type="term" value="P:aerobic respiration"/>
    <property type="evidence" value="ECO:0007669"/>
    <property type="project" value="TreeGrafter"/>
</dbReference>
<keyword evidence="5 7" id="KW-0830">Ubiquinone</keyword>
<evidence type="ECO:0000256" key="3">
    <source>
        <dbReference type="ARBA" id="ARBA00022989"/>
    </source>
</evidence>
<feature type="transmembrane region" description="Helical" evidence="5">
    <location>
        <begin position="172"/>
        <end position="191"/>
    </location>
</feature>
<keyword evidence="2 5" id="KW-0812">Transmembrane</keyword>
<dbReference type="GO" id="GO:0003954">
    <property type="term" value="F:NADH dehydrogenase activity"/>
    <property type="evidence" value="ECO:0007669"/>
    <property type="project" value="TreeGrafter"/>
</dbReference>
<proteinExistence type="inferred from homology"/>
<dbReference type="RefSeq" id="WP_146653420.1">
    <property type="nucleotide sequence ID" value="NZ_CP012333.1"/>
</dbReference>
<dbReference type="EC" id="7.1.1.-" evidence="5"/>
<dbReference type="STRING" id="1391654.AKJ09_09168"/>
<dbReference type="InterPro" id="IPR001694">
    <property type="entry name" value="NADH_UbQ_OxRdtase_su1/FPO"/>
</dbReference>
<dbReference type="AlphaFoldDB" id="A0A0K1QAQ6"/>
<keyword evidence="3 5" id="KW-1133">Transmembrane helix</keyword>